<name>A0A1F6AN40_9BACT</name>
<feature type="region of interest" description="Disordered" evidence="1">
    <location>
        <begin position="83"/>
        <end position="111"/>
    </location>
</feature>
<evidence type="ECO:0000313" key="2">
    <source>
        <dbReference type="EMBL" id="OGG26101.1"/>
    </source>
</evidence>
<dbReference type="AlphaFoldDB" id="A0A1F6AN40"/>
<dbReference type="EMBL" id="MFJR01000013">
    <property type="protein sequence ID" value="OGG26101.1"/>
    <property type="molecule type" value="Genomic_DNA"/>
</dbReference>
<organism evidence="2 3">
    <name type="scientific">Candidatus Gottesmanbacteria bacterium RIFCSPLOWO2_01_FULL_39_12b</name>
    <dbReference type="NCBI Taxonomy" id="1798388"/>
    <lineage>
        <taxon>Bacteria</taxon>
        <taxon>Candidatus Gottesmaniibacteriota</taxon>
    </lineage>
</organism>
<evidence type="ECO:0000256" key="1">
    <source>
        <dbReference type="SAM" id="MobiDB-lite"/>
    </source>
</evidence>
<protein>
    <submittedName>
        <fullName evidence="2">Uncharacterized protein</fullName>
    </submittedName>
</protein>
<gene>
    <name evidence="2" type="ORF">A2960_03840</name>
</gene>
<dbReference type="Proteomes" id="UP000176609">
    <property type="component" value="Unassembled WGS sequence"/>
</dbReference>
<comment type="caution">
    <text evidence="2">The sequence shown here is derived from an EMBL/GenBank/DDBJ whole genome shotgun (WGS) entry which is preliminary data.</text>
</comment>
<proteinExistence type="predicted"/>
<evidence type="ECO:0000313" key="3">
    <source>
        <dbReference type="Proteomes" id="UP000176609"/>
    </source>
</evidence>
<feature type="compositionally biased region" description="Basic and acidic residues" evidence="1">
    <location>
        <begin position="94"/>
        <end position="111"/>
    </location>
</feature>
<reference evidence="2 3" key="1">
    <citation type="journal article" date="2016" name="Nat. Commun.">
        <title>Thousands of microbial genomes shed light on interconnected biogeochemical processes in an aquifer system.</title>
        <authorList>
            <person name="Anantharaman K."/>
            <person name="Brown C.T."/>
            <person name="Hug L.A."/>
            <person name="Sharon I."/>
            <person name="Castelle C.J."/>
            <person name="Probst A.J."/>
            <person name="Thomas B.C."/>
            <person name="Singh A."/>
            <person name="Wilkins M.J."/>
            <person name="Karaoz U."/>
            <person name="Brodie E.L."/>
            <person name="Williams K.H."/>
            <person name="Hubbard S.S."/>
            <person name="Banfield J.F."/>
        </authorList>
    </citation>
    <scope>NUCLEOTIDE SEQUENCE [LARGE SCALE GENOMIC DNA]</scope>
</reference>
<accession>A0A1F6AN40</accession>
<sequence>MLTKKDLKDALKNLPTKNDLENTVGSLRGEFKREIKSVIENAATQILDAVSRGFEVLATKDDLKRVENKLESVESELKREINDLKADTPTPQEYRNHEKRISRLEKTVFSS</sequence>